<dbReference type="Pfam" id="PF05979">
    <property type="entry name" value="DUF896"/>
    <property type="match status" value="1"/>
</dbReference>
<proteinExistence type="inferred from homology"/>
<dbReference type="HAMAP" id="MF_01103">
    <property type="entry name" value="UPF0291"/>
    <property type="match status" value="1"/>
</dbReference>
<sequence>MTDEKIARINALAKKSKTEGLTEAEKQEQQALRAEYIADFRKSLKSQLDNTVVISPDGTSYRLRQDKGDK</sequence>
<dbReference type="PANTHER" id="PTHR37300">
    <property type="entry name" value="UPF0291 PROTEIN CBO2609/CLC_2481"/>
    <property type="match status" value="1"/>
</dbReference>
<comment type="similarity">
    <text evidence="2">Belongs to the UPF0291 family.</text>
</comment>
<evidence type="ECO:0000313" key="3">
    <source>
        <dbReference type="EMBL" id="MBC5694535.1"/>
    </source>
</evidence>
<keyword evidence="1 2" id="KW-0963">Cytoplasm</keyword>
<keyword evidence="4" id="KW-1185">Reference proteome</keyword>
<evidence type="ECO:0000256" key="2">
    <source>
        <dbReference type="HAMAP-Rule" id="MF_01103"/>
    </source>
</evidence>
<evidence type="ECO:0000256" key="1">
    <source>
        <dbReference type="ARBA" id="ARBA00022490"/>
    </source>
</evidence>
<evidence type="ECO:0000313" key="4">
    <source>
        <dbReference type="Proteomes" id="UP000641741"/>
    </source>
</evidence>
<name>A0ABR7GJR6_9FIRM</name>
<comment type="caution">
    <text evidence="3">The sequence shown here is derived from an EMBL/GenBank/DDBJ whole genome shotgun (WGS) entry which is preliminary data.</text>
</comment>
<dbReference type="SUPFAM" id="SSF158221">
    <property type="entry name" value="YnzC-like"/>
    <property type="match status" value="1"/>
</dbReference>
<dbReference type="EMBL" id="JACOPK010000001">
    <property type="protein sequence ID" value="MBC5694535.1"/>
    <property type="molecule type" value="Genomic_DNA"/>
</dbReference>
<accession>A0ABR7GJR6</accession>
<comment type="subcellular location">
    <subcellularLocation>
        <location evidence="2">Cytoplasm</location>
    </subcellularLocation>
</comment>
<dbReference type="PANTHER" id="PTHR37300:SF1">
    <property type="entry name" value="UPF0291 PROTEIN YNZC"/>
    <property type="match status" value="1"/>
</dbReference>
<protein>
    <recommendedName>
        <fullName evidence="2">UPF0291 protein H8S02_01000</fullName>
    </recommendedName>
</protein>
<dbReference type="Proteomes" id="UP000641741">
    <property type="component" value="Unassembled WGS sequence"/>
</dbReference>
<reference evidence="3 4" key="1">
    <citation type="submission" date="2020-08" db="EMBL/GenBank/DDBJ databases">
        <title>Genome public.</title>
        <authorList>
            <person name="Liu C."/>
            <person name="Sun Q."/>
        </authorList>
    </citation>
    <scope>NUCLEOTIDE SEQUENCE [LARGE SCALE GENOMIC DNA]</scope>
    <source>
        <strain evidence="3 4">M2</strain>
    </source>
</reference>
<organism evidence="3 4">
    <name type="scientific">Agathobaculum hominis</name>
    <dbReference type="NCBI Taxonomy" id="2763014"/>
    <lineage>
        <taxon>Bacteria</taxon>
        <taxon>Bacillati</taxon>
        <taxon>Bacillota</taxon>
        <taxon>Clostridia</taxon>
        <taxon>Eubacteriales</taxon>
        <taxon>Butyricicoccaceae</taxon>
        <taxon>Agathobaculum</taxon>
    </lineage>
</organism>
<dbReference type="InterPro" id="IPR009242">
    <property type="entry name" value="DUF896"/>
</dbReference>
<dbReference type="RefSeq" id="WP_186968828.1">
    <property type="nucleotide sequence ID" value="NZ_JACOPK010000001.1"/>
</dbReference>
<dbReference type="Gene3D" id="1.10.287.540">
    <property type="entry name" value="Helix hairpin bin"/>
    <property type="match status" value="1"/>
</dbReference>
<gene>
    <name evidence="3" type="ORF">H8S02_01000</name>
</gene>